<name>A0A0F5HU27_BACTR</name>
<evidence type="ECO:0000313" key="3">
    <source>
        <dbReference type="Proteomes" id="UP000031563"/>
    </source>
</evidence>
<dbReference type="Proteomes" id="UP000031563">
    <property type="component" value="Unassembled WGS sequence"/>
</dbReference>
<organism evidence="2 3">
    <name type="scientific">Bacillus thermotolerans</name>
    <name type="common">Quasibacillus thermotolerans</name>
    <dbReference type="NCBI Taxonomy" id="1221996"/>
    <lineage>
        <taxon>Bacteria</taxon>
        <taxon>Bacillati</taxon>
        <taxon>Bacillota</taxon>
        <taxon>Bacilli</taxon>
        <taxon>Bacillales</taxon>
        <taxon>Bacillaceae</taxon>
        <taxon>Bacillus</taxon>
    </lineage>
</organism>
<dbReference type="PROSITE" id="PS51725">
    <property type="entry name" value="ABM"/>
    <property type="match status" value="1"/>
</dbReference>
<dbReference type="PANTHER" id="PTHR34474">
    <property type="entry name" value="SIGNAL TRANSDUCTION PROTEIN TRAP"/>
    <property type="match status" value="1"/>
</dbReference>
<dbReference type="InterPro" id="IPR050404">
    <property type="entry name" value="Heme-degrading_MO"/>
</dbReference>
<dbReference type="STRING" id="1221996.QY95_01417"/>
<reference evidence="2" key="1">
    <citation type="submission" date="2015-02" db="EMBL/GenBank/DDBJ databases">
        <title>Genome Assembly of Bacillaceae bacterium MTCC 8252.</title>
        <authorList>
            <person name="Verma A."/>
            <person name="Khatri I."/>
            <person name="Mual P."/>
            <person name="Subramanian S."/>
            <person name="Krishnamurthi S."/>
        </authorList>
    </citation>
    <scope>NUCLEOTIDE SEQUENCE [LARGE SCALE GENOMIC DNA]</scope>
    <source>
        <strain evidence="2">MTCC 8252</strain>
    </source>
</reference>
<protein>
    <recommendedName>
        <fullName evidence="1">ABM domain-containing protein</fullName>
    </recommendedName>
</protein>
<sequence length="169" mass="19559">MNVYMTSGTYGFMKSLKEKHPSERILLMESGGEATLLHETVKDTVFQTPRKYEVIDSVGELADRGFIVCNNISVTDEGRPVFEYRFENREHEVEKARGFLALRVLRPINSNTYVILTQWTSSEAYTNWTDSPEFKKAHEQQMNEPGVNKEPHIFSSKPYITTYNIPKEE</sequence>
<gene>
    <name evidence="2" type="ORF">QY95_01417</name>
</gene>
<dbReference type="EMBL" id="JWIR02000029">
    <property type="protein sequence ID" value="KKB40422.1"/>
    <property type="molecule type" value="Genomic_DNA"/>
</dbReference>
<dbReference type="InterPro" id="IPR007138">
    <property type="entry name" value="ABM_dom"/>
</dbReference>
<dbReference type="RefSeq" id="WP_039237561.1">
    <property type="nucleotide sequence ID" value="NZ_JWIR02000029.1"/>
</dbReference>
<keyword evidence="3" id="KW-1185">Reference proteome</keyword>
<comment type="caution">
    <text evidence="2">The sequence shown here is derived from an EMBL/GenBank/DDBJ whole genome shotgun (WGS) entry which is preliminary data.</text>
</comment>
<dbReference type="PANTHER" id="PTHR34474:SF2">
    <property type="entry name" value="SIGNAL TRANSDUCTION PROTEIN TRAP"/>
    <property type="match status" value="1"/>
</dbReference>
<evidence type="ECO:0000313" key="2">
    <source>
        <dbReference type="EMBL" id="KKB40422.1"/>
    </source>
</evidence>
<proteinExistence type="predicted"/>
<accession>A0A0F5HU27</accession>
<dbReference type="Gene3D" id="3.30.70.100">
    <property type="match status" value="1"/>
</dbReference>
<dbReference type="AlphaFoldDB" id="A0A0F5HU27"/>
<dbReference type="Pfam" id="PF03992">
    <property type="entry name" value="ABM"/>
    <property type="match status" value="1"/>
</dbReference>
<dbReference type="SUPFAM" id="SSF54909">
    <property type="entry name" value="Dimeric alpha+beta barrel"/>
    <property type="match status" value="1"/>
</dbReference>
<evidence type="ECO:0000259" key="1">
    <source>
        <dbReference type="PROSITE" id="PS51725"/>
    </source>
</evidence>
<dbReference type="InterPro" id="IPR011008">
    <property type="entry name" value="Dimeric_a/b-barrel"/>
</dbReference>
<feature type="domain" description="ABM" evidence="1">
    <location>
        <begin position="66"/>
        <end position="154"/>
    </location>
</feature>
<dbReference type="OrthoDB" id="2352283at2"/>
<accession>A0A0F5I5J4</accession>